<dbReference type="Pfam" id="PF00246">
    <property type="entry name" value="Peptidase_M14"/>
    <property type="match status" value="1"/>
</dbReference>
<comment type="subcellular location">
    <subcellularLocation>
        <location evidence="6">Cytoplasm</location>
    </subcellularLocation>
</comment>
<reference evidence="9 12" key="2">
    <citation type="submission" date="2020-08" db="EMBL/GenBank/DDBJ databases">
        <title>Genomic Encyclopedia of Type Strains, Phase IV (KMG-IV): sequencing the most valuable type-strain genomes for metagenomic binning, comparative biology and taxonomic classification.</title>
        <authorList>
            <person name="Goeker M."/>
        </authorList>
    </citation>
    <scope>NUCLEOTIDE SEQUENCE [LARGE SCALE GENOMIC DNA]</scope>
    <source>
        <strain evidence="9 12">DSM 11525</strain>
    </source>
</reference>
<dbReference type="PROSITE" id="PS52035">
    <property type="entry name" value="PEPTIDASE_M14"/>
    <property type="match status" value="1"/>
</dbReference>
<evidence type="ECO:0000256" key="2">
    <source>
        <dbReference type="ARBA" id="ARBA00022670"/>
    </source>
</evidence>
<comment type="similarity">
    <text evidence="1 6 7">Belongs to the peptidase M14 family.</text>
</comment>
<dbReference type="PANTHER" id="PTHR11705">
    <property type="entry name" value="PROTEASE FAMILY M14 CARBOXYPEPTIDASE A,B"/>
    <property type="match status" value="1"/>
</dbReference>
<evidence type="ECO:0000256" key="5">
    <source>
        <dbReference type="ARBA" id="ARBA00023049"/>
    </source>
</evidence>
<proteinExistence type="inferred from homology"/>
<dbReference type="GO" id="GO:0005737">
    <property type="term" value="C:cytoplasm"/>
    <property type="evidence" value="ECO:0007669"/>
    <property type="project" value="UniProtKB-SubCell"/>
</dbReference>
<feature type="binding site" evidence="6">
    <location>
        <position position="61"/>
    </location>
    <ligand>
        <name>Zn(2+)</name>
        <dbReference type="ChEBI" id="CHEBI:29105"/>
        <note>catalytic</note>
    </ligand>
</feature>
<gene>
    <name evidence="6 10" type="primary">mpaA</name>
    <name evidence="10" type="ORF">GTQ55_11150</name>
    <name evidence="9" type="ORF">HNQ53_000177</name>
</gene>
<evidence type="ECO:0000313" key="11">
    <source>
        <dbReference type="Proteomes" id="UP000464675"/>
    </source>
</evidence>
<keyword evidence="11" id="KW-1185">Reference proteome</keyword>
<comment type="pathway">
    <text evidence="6">Cell wall degradation; peptidoglycan degradation.</text>
</comment>
<evidence type="ECO:0000256" key="6">
    <source>
        <dbReference type="HAMAP-Rule" id="MF_02211"/>
    </source>
</evidence>
<feature type="binding site" evidence="6">
    <location>
        <position position="166"/>
    </location>
    <ligand>
        <name>Zn(2+)</name>
        <dbReference type="ChEBI" id="CHEBI:29105"/>
        <note>catalytic</note>
    </ligand>
</feature>
<dbReference type="Gene3D" id="3.40.630.10">
    <property type="entry name" value="Zn peptidases"/>
    <property type="match status" value="1"/>
</dbReference>
<dbReference type="InterPro" id="IPR043691">
    <property type="entry name" value="MpaA"/>
</dbReference>
<dbReference type="NCBIfam" id="NF007897">
    <property type="entry name" value="PRK10602.1"/>
    <property type="match status" value="1"/>
</dbReference>
<dbReference type="GO" id="GO:0009253">
    <property type="term" value="P:peptidoglycan catabolic process"/>
    <property type="evidence" value="ECO:0007669"/>
    <property type="project" value="UniProtKB-UniRule"/>
</dbReference>
<evidence type="ECO:0000259" key="8">
    <source>
        <dbReference type="PROSITE" id="PS52035"/>
    </source>
</evidence>
<dbReference type="RefSeq" id="WP_161858800.1">
    <property type="nucleotide sequence ID" value="NZ_CP047491.1"/>
</dbReference>
<dbReference type="AlphaFoldDB" id="A0A6P1TCV0"/>
<evidence type="ECO:0000256" key="4">
    <source>
        <dbReference type="ARBA" id="ARBA00022833"/>
    </source>
</evidence>
<keyword evidence="2 6" id="KW-0645">Protease</keyword>
<dbReference type="EMBL" id="JACHHR010000001">
    <property type="protein sequence ID" value="MBB5209989.1"/>
    <property type="molecule type" value="Genomic_DNA"/>
</dbReference>
<keyword evidence="5 6" id="KW-0482">Metalloprotease</keyword>
<accession>A0A6P1TCV0</accession>
<dbReference type="GO" id="GO:0004040">
    <property type="term" value="F:amidase activity"/>
    <property type="evidence" value="ECO:0007669"/>
    <property type="project" value="InterPro"/>
</dbReference>
<comment type="subunit">
    <text evidence="6">Homodimer.</text>
</comment>
<sequence>MTQPNQKTTTPTLRPRSERGLFHAHRLQYGQSVMGAPLLYFPADVQDEHTGIVMAGTHGDEVAAVVTLSCALRSLQAGQLRHHVILAVNPDGCQLGTRSNAHGVDLNRNFPTINWKAGGTVYRWNSAAESRDVHLSTGDRAGSEPETQALCRLVKELEPAWMVSIHEPLACVEDPIQSPLGHWLAERMELPLVSDLGYQTPGSFGTWCAEQQHPCITLEYPPISADVASEQYLEVTTQLLRYIP</sequence>
<evidence type="ECO:0000313" key="10">
    <source>
        <dbReference type="EMBL" id="QHQ39483.1"/>
    </source>
</evidence>
<keyword evidence="6" id="KW-0963">Cytoplasm</keyword>
<comment type="function">
    <text evidence="6">Involved in muropeptide degradation. Catalyzes the hydrolysis of the gamma-D-glutamyl-diaminopimelic acid (gamma-D-Glu-Dap) amide bond in the murein tripeptide L-alanyl-gamma-D-glutamyl-meso-diaminopimelic acid, leading to the formation of L-Ala-gamma-D-Glu and Dap.</text>
</comment>
<keyword evidence="3 6" id="KW-0378">Hydrolase</keyword>
<dbReference type="Proteomes" id="UP000464675">
    <property type="component" value="Chromosome"/>
</dbReference>
<feature type="binding site" evidence="6">
    <location>
        <position position="58"/>
    </location>
    <ligand>
        <name>Zn(2+)</name>
        <dbReference type="ChEBI" id="CHEBI:29105"/>
        <note>catalytic</note>
    </ligand>
</feature>
<dbReference type="GO" id="GO:0008270">
    <property type="term" value="F:zinc ion binding"/>
    <property type="evidence" value="ECO:0007669"/>
    <property type="project" value="UniProtKB-UniRule"/>
</dbReference>
<dbReference type="GO" id="GO:0005615">
    <property type="term" value="C:extracellular space"/>
    <property type="evidence" value="ECO:0007669"/>
    <property type="project" value="TreeGrafter"/>
</dbReference>
<dbReference type="GO" id="GO:0061473">
    <property type="term" value="F:murein tripeptide carboxypeptidase activity"/>
    <property type="evidence" value="ECO:0007669"/>
    <property type="project" value="UniProtKB-UniRule"/>
</dbReference>
<dbReference type="Proteomes" id="UP000563601">
    <property type="component" value="Unassembled WGS sequence"/>
</dbReference>
<dbReference type="EMBL" id="CP047491">
    <property type="protein sequence ID" value="QHQ39483.1"/>
    <property type="molecule type" value="Genomic_DNA"/>
</dbReference>
<dbReference type="SUPFAM" id="SSF53187">
    <property type="entry name" value="Zn-dependent exopeptidases"/>
    <property type="match status" value="1"/>
</dbReference>
<evidence type="ECO:0000313" key="9">
    <source>
        <dbReference type="EMBL" id="MBB5209989.1"/>
    </source>
</evidence>
<comment type="catalytic activity">
    <reaction evidence="6">
        <text>L-alanyl-gamma-D-glutamyl-meso-2,6-diaminopimelate + H2O = L-alanyl-D-glutamate + meso-2,6-diaminopimelate</text>
        <dbReference type="Rhea" id="RHEA:28398"/>
        <dbReference type="ChEBI" id="CHEBI:15377"/>
        <dbReference type="ChEBI" id="CHEBI:57791"/>
        <dbReference type="ChEBI" id="CHEBI:61395"/>
        <dbReference type="ChEBI" id="CHEBI:61401"/>
    </reaction>
</comment>
<dbReference type="PANTHER" id="PTHR11705:SF143">
    <property type="entry name" value="SLL0236 PROTEIN"/>
    <property type="match status" value="1"/>
</dbReference>
<keyword evidence="6" id="KW-0479">Metal-binding</keyword>
<name>A0A6P1TCV0_9GAMM</name>
<dbReference type="HAMAP" id="MF_02211">
    <property type="entry name" value="MpaA_carboxypeptidase"/>
    <property type="match status" value="1"/>
</dbReference>
<dbReference type="InterPro" id="IPR000834">
    <property type="entry name" value="Peptidase_M14"/>
</dbReference>
<keyword evidence="6" id="KW-0961">Cell wall biogenesis/degradation</keyword>
<evidence type="ECO:0000256" key="1">
    <source>
        <dbReference type="ARBA" id="ARBA00005988"/>
    </source>
</evidence>
<keyword evidence="4 6" id="KW-0862">Zinc</keyword>
<evidence type="ECO:0000256" key="7">
    <source>
        <dbReference type="PROSITE-ProRule" id="PRU01379"/>
    </source>
</evidence>
<dbReference type="EC" id="3.4.17.-" evidence="6"/>
<organism evidence="9 12">
    <name type="scientific">Microbulbifer hydrolyticus</name>
    <dbReference type="NCBI Taxonomy" id="48074"/>
    <lineage>
        <taxon>Bacteria</taxon>
        <taxon>Pseudomonadati</taxon>
        <taxon>Pseudomonadota</taxon>
        <taxon>Gammaproteobacteria</taxon>
        <taxon>Cellvibrionales</taxon>
        <taxon>Microbulbiferaceae</taxon>
        <taxon>Microbulbifer</taxon>
    </lineage>
</organism>
<dbReference type="OrthoDB" id="9779324at2"/>
<dbReference type="GO" id="GO:0006508">
    <property type="term" value="P:proteolysis"/>
    <property type="evidence" value="ECO:0007669"/>
    <property type="project" value="UniProtKB-KW"/>
</dbReference>
<reference evidence="10 11" key="1">
    <citation type="submission" date="2020-01" db="EMBL/GenBank/DDBJ databases">
        <title>The possibility of degradation of plastic by Microbulbifer hydrolyticus IRE-31.</title>
        <authorList>
            <person name="Liu L."/>
        </authorList>
    </citation>
    <scope>NUCLEOTIDE SEQUENCE [LARGE SCALE GENOMIC DNA]</scope>
    <source>
        <strain evidence="10 11">IRE-31</strain>
    </source>
</reference>
<comment type="cofactor">
    <cofactor evidence="6">
        <name>Zn(2+)</name>
        <dbReference type="ChEBI" id="CHEBI:29105"/>
    </cofactor>
    <text evidence="6">Binds 1 zinc ion per subunit.</text>
</comment>
<feature type="domain" description="Peptidase M14" evidence="8">
    <location>
        <begin position="2"/>
        <end position="243"/>
    </location>
</feature>
<evidence type="ECO:0000313" key="12">
    <source>
        <dbReference type="Proteomes" id="UP000563601"/>
    </source>
</evidence>
<dbReference type="GO" id="GO:0071555">
    <property type="term" value="P:cell wall organization"/>
    <property type="evidence" value="ECO:0007669"/>
    <property type="project" value="UniProtKB-KW"/>
</dbReference>
<dbReference type="GO" id="GO:0016998">
    <property type="term" value="P:cell wall macromolecule catabolic process"/>
    <property type="evidence" value="ECO:0007669"/>
    <property type="project" value="UniProtKB-UniPathway"/>
</dbReference>
<keyword evidence="6" id="KW-0121">Carboxypeptidase</keyword>
<evidence type="ECO:0000256" key="3">
    <source>
        <dbReference type="ARBA" id="ARBA00022801"/>
    </source>
</evidence>
<feature type="active site" description="Proton donor/acceptor" evidence="7">
    <location>
        <position position="219"/>
    </location>
</feature>
<protein>
    <recommendedName>
        <fullName evidence="6">Murein peptide amidase A</fullName>
        <ecNumber evidence="6">3.4.17.-</ecNumber>
    </recommendedName>
    <alternativeName>
        <fullName evidence="6">Gamma-D-Glu-Dap amidase</fullName>
    </alternativeName>
    <alternativeName>
        <fullName evidence="6">Zinc metallocarboxypeptidase MpaA</fullName>
    </alternativeName>
</protein>